<dbReference type="PRINTS" id="PR00778">
    <property type="entry name" value="HTHARSR"/>
</dbReference>
<keyword evidence="1" id="KW-0805">Transcription regulation</keyword>
<keyword evidence="2 5" id="KW-0238">DNA-binding</keyword>
<dbReference type="InterPro" id="IPR051011">
    <property type="entry name" value="Metal_resp_trans_reg"/>
</dbReference>
<name>A0A1G6TJR1_9PSEU</name>
<organism evidence="5 6">
    <name type="scientific">Actinokineospora iranica</name>
    <dbReference type="NCBI Taxonomy" id="1271860"/>
    <lineage>
        <taxon>Bacteria</taxon>
        <taxon>Bacillati</taxon>
        <taxon>Actinomycetota</taxon>
        <taxon>Actinomycetes</taxon>
        <taxon>Pseudonocardiales</taxon>
        <taxon>Pseudonocardiaceae</taxon>
        <taxon>Actinokineospora</taxon>
    </lineage>
</organism>
<dbReference type="Proteomes" id="UP000199501">
    <property type="component" value="Unassembled WGS sequence"/>
</dbReference>
<evidence type="ECO:0000313" key="5">
    <source>
        <dbReference type="EMBL" id="SDD28555.1"/>
    </source>
</evidence>
<accession>A0A1G6TJR1</accession>
<dbReference type="InterPro" id="IPR036388">
    <property type="entry name" value="WH-like_DNA-bd_sf"/>
</dbReference>
<dbReference type="Pfam" id="PF12840">
    <property type="entry name" value="HTH_20"/>
    <property type="match status" value="1"/>
</dbReference>
<dbReference type="SMART" id="SM00418">
    <property type="entry name" value="HTH_ARSR"/>
    <property type="match status" value="1"/>
</dbReference>
<dbReference type="STRING" id="1271860.SAMN05216174_109150"/>
<sequence>MHSLSSPGHDSTGDPTKAQVDAAVGLFAMLSDATRLRILWALRDGGERDVTTLAELAEVGPTSASQHLTKLRLAGLVATRKEGRRVFYRARGSHLRKLLDEALFRADHETSGLPDDD</sequence>
<dbReference type="CDD" id="cd00090">
    <property type="entry name" value="HTH_ARSR"/>
    <property type="match status" value="1"/>
</dbReference>
<proteinExistence type="predicted"/>
<evidence type="ECO:0000256" key="1">
    <source>
        <dbReference type="ARBA" id="ARBA00023015"/>
    </source>
</evidence>
<dbReference type="PANTHER" id="PTHR43132">
    <property type="entry name" value="ARSENICAL RESISTANCE OPERON REPRESSOR ARSR-RELATED"/>
    <property type="match status" value="1"/>
</dbReference>
<dbReference type="PANTHER" id="PTHR43132:SF8">
    <property type="entry name" value="HTH-TYPE TRANSCRIPTIONAL REGULATOR KMTR"/>
    <property type="match status" value="1"/>
</dbReference>
<gene>
    <name evidence="5" type="ORF">SAMN05216174_109150</name>
</gene>
<dbReference type="AlphaFoldDB" id="A0A1G6TJR1"/>
<protein>
    <submittedName>
        <fullName evidence="5">DNA-binding transcriptional regulator, ArsR family</fullName>
    </submittedName>
</protein>
<dbReference type="GO" id="GO:0003677">
    <property type="term" value="F:DNA binding"/>
    <property type="evidence" value="ECO:0007669"/>
    <property type="project" value="UniProtKB-KW"/>
</dbReference>
<dbReference type="EMBL" id="FMZZ01000009">
    <property type="protein sequence ID" value="SDD28555.1"/>
    <property type="molecule type" value="Genomic_DNA"/>
</dbReference>
<keyword evidence="6" id="KW-1185">Reference proteome</keyword>
<evidence type="ECO:0000313" key="6">
    <source>
        <dbReference type="Proteomes" id="UP000199501"/>
    </source>
</evidence>
<dbReference type="SUPFAM" id="SSF46785">
    <property type="entry name" value="Winged helix' DNA-binding domain"/>
    <property type="match status" value="1"/>
</dbReference>
<evidence type="ECO:0000256" key="2">
    <source>
        <dbReference type="ARBA" id="ARBA00023125"/>
    </source>
</evidence>
<dbReference type="PROSITE" id="PS50987">
    <property type="entry name" value="HTH_ARSR_2"/>
    <property type="match status" value="1"/>
</dbReference>
<reference evidence="6" key="1">
    <citation type="submission" date="2016-10" db="EMBL/GenBank/DDBJ databases">
        <authorList>
            <person name="Varghese N."/>
            <person name="Submissions S."/>
        </authorList>
    </citation>
    <scope>NUCLEOTIDE SEQUENCE [LARGE SCALE GENOMIC DNA]</scope>
    <source>
        <strain evidence="6">IBRC-M 10403</strain>
    </source>
</reference>
<dbReference type="InterPro" id="IPR011991">
    <property type="entry name" value="ArsR-like_HTH"/>
</dbReference>
<dbReference type="Gene3D" id="1.10.10.10">
    <property type="entry name" value="Winged helix-like DNA-binding domain superfamily/Winged helix DNA-binding domain"/>
    <property type="match status" value="1"/>
</dbReference>
<dbReference type="NCBIfam" id="NF033788">
    <property type="entry name" value="HTH_metalloreg"/>
    <property type="match status" value="1"/>
</dbReference>
<dbReference type="InterPro" id="IPR036390">
    <property type="entry name" value="WH_DNA-bd_sf"/>
</dbReference>
<evidence type="ECO:0000256" key="3">
    <source>
        <dbReference type="ARBA" id="ARBA00023163"/>
    </source>
</evidence>
<dbReference type="InterPro" id="IPR001845">
    <property type="entry name" value="HTH_ArsR_DNA-bd_dom"/>
</dbReference>
<keyword evidence="3" id="KW-0804">Transcription</keyword>
<dbReference type="GO" id="GO:0003700">
    <property type="term" value="F:DNA-binding transcription factor activity"/>
    <property type="evidence" value="ECO:0007669"/>
    <property type="project" value="InterPro"/>
</dbReference>
<evidence type="ECO:0000259" key="4">
    <source>
        <dbReference type="PROSITE" id="PS50987"/>
    </source>
</evidence>
<feature type="domain" description="HTH arsR-type" evidence="4">
    <location>
        <begin position="15"/>
        <end position="110"/>
    </location>
</feature>